<feature type="transmembrane region" description="Helical" evidence="7">
    <location>
        <begin position="152"/>
        <end position="170"/>
    </location>
</feature>
<keyword evidence="6 7" id="KW-0472">Membrane</keyword>
<dbReference type="RefSeq" id="XP_007322180.1">
    <property type="nucleotide sequence ID" value="XM_007322118.1"/>
</dbReference>
<keyword evidence="4 7" id="KW-0812">Transmembrane</keyword>
<dbReference type="FunFam" id="1.20.1720.10:FF:000013">
    <property type="entry name" value="Related to multidrug resistance proteins"/>
    <property type="match status" value="1"/>
</dbReference>
<dbReference type="HOGENOM" id="CLU_000960_22_3_1"/>
<feature type="transmembrane region" description="Helical" evidence="7">
    <location>
        <begin position="392"/>
        <end position="413"/>
    </location>
</feature>
<feature type="transmembrane region" description="Helical" evidence="7">
    <location>
        <begin position="62"/>
        <end position="81"/>
    </location>
</feature>
<dbReference type="SUPFAM" id="SSF103473">
    <property type="entry name" value="MFS general substrate transporter"/>
    <property type="match status" value="1"/>
</dbReference>
<evidence type="ECO:0000256" key="7">
    <source>
        <dbReference type="SAM" id="Phobius"/>
    </source>
</evidence>
<feature type="transmembrane region" description="Helical" evidence="7">
    <location>
        <begin position="356"/>
        <end position="380"/>
    </location>
</feature>
<feature type="transmembrane region" description="Helical" evidence="7">
    <location>
        <begin position="257"/>
        <end position="279"/>
    </location>
</feature>
<dbReference type="InterPro" id="IPR020846">
    <property type="entry name" value="MFS_dom"/>
</dbReference>
<protein>
    <recommendedName>
        <fullName evidence="8">Major facilitator superfamily (MFS) profile domain-containing protein</fullName>
    </recommendedName>
</protein>
<dbReference type="GeneID" id="18809587"/>
<dbReference type="GO" id="GO:0012505">
    <property type="term" value="C:endomembrane system"/>
    <property type="evidence" value="ECO:0007669"/>
    <property type="project" value="UniProtKB-SubCell"/>
</dbReference>
<feature type="domain" description="Major facilitator superfamily (MFS) profile" evidence="8">
    <location>
        <begin position="1"/>
        <end position="490"/>
    </location>
</feature>
<feature type="transmembrane region" description="Helical" evidence="7">
    <location>
        <begin position="466"/>
        <end position="485"/>
    </location>
</feature>
<feature type="transmembrane region" description="Helical" evidence="7">
    <location>
        <begin position="191"/>
        <end position="210"/>
    </location>
</feature>
<feature type="transmembrane region" description="Helical" evidence="7">
    <location>
        <begin position="87"/>
        <end position="114"/>
    </location>
</feature>
<organism>
    <name type="scientific">Serpula lacrymans var. lacrymans (strain S7.9)</name>
    <name type="common">Dry rot fungus</name>
    <dbReference type="NCBI Taxonomy" id="578457"/>
    <lineage>
        <taxon>Eukaryota</taxon>
        <taxon>Fungi</taxon>
        <taxon>Dikarya</taxon>
        <taxon>Basidiomycota</taxon>
        <taxon>Agaricomycotina</taxon>
        <taxon>Agaricomycetes</taxon>
        <taxon>Agaricomycetidae</taxon>
        <taxon>Boletales</taxon>
        <taxon>Coniophorineae</taxon>
        <taxon>Serpulaceae</taxon>
        <taxon>Serpula</taxon>
    </lineage>
</organism>
<dbReference type="Gene3D" id="1.20.1250.20">
    <property type="entry name" value="MFS general substrate transporter like domains"/>
    <property type="match status" value="1"/>
</dbReference>
<sequence>MSIGVFLVSMDSTIIASSFAAIGSEFKQLQKASWVVTGYLLTLTSFQPLYGKLSDIFGRKTCLIVAYTVFALGILFCGLARSMNELIAARAIAGIGGGGISTVGSIIMSDVVPLRKRGTWQGLQNIMFAVGSSAGAPLGGVLADTIGWRWSFLIQVPITALAVLTVTLALRLPSQALPSSSNTFLSKLKRIDFLGAFTLIVTIFALLLALDRGSTVSWSSSVAIACFVIAAVFCVLFMIVEWTWASEPLAPKRIMTSGSLVACYSINFFATASMMTMTYQFPLYLQAVRQTSPSMVGVWLLPSVLSGVAGGLIGGFLIQRTGKYHWLNMLSGTVMCLGSILLTLTTGTLVFSTVGIIFGLIISRLGGGAGISSVLVALLANAGREDKATATAVSYLFRSLGSLIGVSLGSTVMQDVLRKSLREYSKGSTDIDELVRSVVGSLSYINELDGKTQAIVRKSYADGVHAAMWLAVGLVACAAVSSVFVKVRPLEKR</sequence>
<evidence type="ECO:0000256" key="2">
    <source>
        <dbReference type="ARBA" id="ARBA00008335"/>
    </source>
</evidence>
<gene>
    <name evidence="9" type="ORF">SERLADRAFT_357869</name>
</gene>
<feature type="transmembrane region" description="Helical" evidence="7">
    <location>
        <begin position="330"/>
        <end position="350"/>
    </location>
</feature>
<dbReference type="Pfam" id="PF07690">
    <property type="entry name" value="MFS_1"/>
    <property type="match status" value="1"/>
</dbReference>
<proteinExistence type="inferred from homology"/>
<accession>F8P707</accession>
<dbReference type="PANTHER" id="PTHR23501">
    <property type="entry name" value="MAJOR FACILITATOR SUPERFAMILY"/>
    <property type="match status" value="1"/>
</dbReference>
<comment type="subcellular location">
    <subcellularLocation>
        <location evidence="1">Endomembrane system</location>
        <topology evidence="1">Multi-pass membrane protein</topology>
    </subcellularLocation>
</comment>
<dbReference type="EMBL" id="GL945439">
    <property type="protein sequence ID" value="EGO21223.1"/>
    <property type="molecule type" value="Genomic_DNA"/>
</dbReference>
<dbReference type="InterPro" id="IPR036259">
    <property type="entry name" value="MFS_trans_sf"/>
</dbReference>
<dbReference type="GO" id="GO:0015174">
    <property type="term" value="F:basic amino acid transmembrane transporter activity"/>
    <property type="evidence" value="ECO:0007669"/>
    <property type="project" value="TreeGrafter"/>
</dbReference>
<evidence type="ECO:0000313" key="9">
    <source>
        <dbReference type="EMBL" id="EGO21223.1"/>
    </source>
</evidence>
<dbReference type="KEGG" id="sla:SERLADRAFT_357869"/>
<evidence type="ECO:0000256" key="6">
    <source>
        <dbReference type="ARBA" id="ARBA00023136"/>
    </source>
</evidence>
<reference evidence="9" key="1">
    <citation type="submission" date="2011-04" db="EMBL/GenBank/DDBJ databases">
        <title>Evolution of plant cell wall degrading machinery underlies the functional diversity of forest fungi.</title>
        <authorList>
            <consortium name="US DOE Joint Genome Institute (JGI-PGF)"/>
            <person name="Eastwood D.C."/>
            <person name="Floudas D."/>
            <person name="Binder M."/>
            <person name="Majcherczyk A."/>
            <person name="Schneider P."/>
            <person name="Aerts A."/>
            <person name="Asiegbu F.O."/>
            <person name="Baker S.E."/>
            <person name="Barry K."/>
            <person name="Bendiksby M."/>
            <person name="Blumentritt M."/>
            <person name="Coutinho P.M."/>
            <person name="Cullen D."/>
            <person name="Cullen D."/>
            <person name="Gathman A."/>
            <person name="Goodell B."/>
            <person name="Henrissat B."/>
            <person name="Ihrmark K."/>
            <person name="Kauserud H."/>
            <person name="Kohler A."/>
            <person name="LaButti K."/>
            <person name="Lapidus A."/>
            <person name="Lavin J.L."/>
            <person name="Lee Y.-H."/>
            <person name="Lindquist E."/>
            <person name="Lilly W."/>
            <person name="Lucas S."/>
            <person name="Morin E."/>
            <person name="Murat C."/>
            <person name="Oguiza J.A."/>
            <person name="Park J."/>
            <person name="Pisabarro A.G."/>
            <person name="Riley R."/>
            <person name="Rosling A."/>
            <person name="Salamov A."/>
            <person name="Schmidt O."/>
            <person name="Schmutz J."/>
            <person name="Skrede I."/>
            <person name="Stenlid J."/>
            <person name="Wiebenga A."/>
            <person name="Xie X."/>
            <person name="Kues U."/>
            <person name="Hibbett D.S."/>
            <person name="Hoffmeister D."/>
            <person name="Hogberg N."/>
            <person name="Martin F."/>
            <person name="Grigoriev I.V."/>
            <person name="Watkinson S.C."/>
        </authorList>
    </citation>
    <scope>NUCLEOTIDE SEQUENCE</scope>
    <source>
        <strain evidence="9">S7.9</strain>
    </source>
</reference>
<dbReference type="GO" id="GO:0000329">
    <property type="term" value="C:fungal-type vacuole membrane"/>
    <property type="evidence" value="ECO:0007669"/>
    <property type="project" value="TreeGrafter"/>
</dbReference>
<evidence type="ECO:0000256" key="4">
    <source>
        <dbReference type="ARBA" id="ARBA00022692"/>
    </source>
</evidence>
<comment type="similarity">
    <text evidence="2">Belongs to the major facilitator superfamily.</text>
</comment>
<evidence type="ECO:0000259" key="8">
    <source>
        <dbReference type="PROSITE" id="PS50850"/>
    </source>
</evidence>
<evidence type="ECO:0000256" key="3">
    <source>
        <dbReference type="ARBA" id="ARBA00022448"/>
    </source>
</evidence>
<dbReference type="AlphaFoldDB" id="F8P707"/>
<dbReference type="PANTHER" id="PTHR23501:SF84">
    <property type="entry name" value="VACUOLAR MEMBRANE AMINO ACID UPTAKE TRANSPORTER FNX2"/>
    <property type="match status" value="1"/>
</dbReference>
<dbReference type="Proteomes" id="UP000008064">
    <property type="component" value="Unassembled WGS sequence"/>
</dbReference>
<keyword evidence="3" id="KW-0813">Transport</keyword>
<evidence type="ECO:0000256" key="1">
    <source>
        <dbReference type="ARBA" id="ARBA00004127"/>
    </source>
</evidence>
<dbReference type="PROSITE" id="PS50850">
    <property type="entry name" value="MFS"/>
    <property type="match status" value="1"/>
</dbReference>
<dbReference type="Gene3D" id="1.20.1720.10">
    <property type="entry name" value="Multidrug resistance protein D"/>
    <property type="match status" value="1"/>
</dbReference>
<name>F8P707_SERL9</name>
<evidence type="ECO:0000256" key="5">
    <source>
        <dbReference type="ARBA" id="ARBA00022989"/>
    </source>
</evidence>
<keyword evidence="5 7" id="KW-1133">Transmembrane helix</keyword>
<dbReference type="OrthoDB" id="3437016at2759"/>
<feature type="transmembrane region" description="Helical" evidence="7">
    <location>
        <begin position="299"/>
        <end position="318"/>
    </location>
</feature>
<dbReference type="InterPro" id="IPR011701">
    <property type="entry name" value="MFS"/>
</dbReference>
<feature type="transmembrane region" description="Helical" evidence="7">
    <location>
        <begin position="222"/>
        <end position="245"/>
    </location>
</feature>